<proteinExistence type="predicted"/>
<organism evidence="1 2">
    <name type="scientific">Flavobacterium rakeshii</name>
    <dbReference type="NCBI Taxonomy" id="1038845"/>
    <lineage>
        <taxon>Bacteria</taxon>
        <taxon>Pseudomonadati</taxon>
        <taxon>Bacteroidota</taxon>
        <taxon>Flavobacteriia</taxon>
        <taxon>Flavobacteriales</taxon>
        <taxon>Flavobacteriaceae</taxon>
        <taxon>Flavobacterium</taxon>
    </lineage>
</organism>
<evidence type="ECO:0000313" key="1">
    <source>
        <dbReference type="EMBL" id="MUV03698.1"/>
    </source>
</evidence>
<dbReference type="EMBL" id="WOWP01000024">
    <property type="protein sequence ID" value="MUV03698.1"/>
    <property type="molecule type" value="Genomic_DNA"/>
</dbReference>
<dbReference type="OrthoDB" id="1342686at2"/>
<comment type="caution">
    <text evidence="1">The sequence shown here is derived from an EMBL/GenBank/DDBJ whole genome shotgun (WGS) entry which is preliminary data.</text>
</comment>
<evidence type="ECO:0000313" key="2">
    <source>
        <dbReference type="Proteomes" id="UP000433945"/>
    </source>
</evidence>
<name>A0A6N8HEK4_9FLAO</name>
<dbReference type="Proteomes" id="UP000433945">
    <property type="component" value="Unassembled WGS sequence"/>
</dbReference>
<accession>A0A6N8HEK4</accession>
<gene>
    <name evidence="1" type="ORF">GN157_08235</name>
</gene>
<dbReference type="AlphaFoldDB" id="A0A6N8HEK4"/>
<reference evidence="1 2" key="1">
    <citation type="submission" date="2019-12" db="EMBL/GenBank/DDBJ databases">
        <authorList>
            <person name="Sun J.-Q."/>
        </authorList>
    </citation>
    <scope>NUCLEOTIDE SEQUENCE [LARGE SCALE GENOMIC DNA]</scope>
    <source>
        <strain evidence="1 2">JCM 17928</strain>
    </source>
</reference>
<keyword evidence="2" id="KW-1185">Reference proteome</keyword>
<dbReference type="RefSeq" id="WP_157482831.1">
    <property type="nucleotide sequence ID" value="NZ_WOWP01000024.1"/>
</dbReference>
<protein>
    <submittedName>
        <fullName evidence="1">Uncharacterized protein</fullName>
    </submittedName>
</protein>
<sequence length="277" mass="32068">MSARLTKIFLLCILGYYQIINAQKLPLKVLSLKDSLAIEKVNVFVDDKFIGETNAHGELTVKISFNKIRLTHVSYELLEVDSLALRMKSLVYLRPSQYELNEVVIGKERDKNYSPVNFGWNDKAATFIPFEDKGIIKKIKFRVRDYSGVKGLKYLPFKANIYTVGDDGRPAVPLIENDLLVENEKGKNWAGADVTNYNIKVPEEGLFLVFIIPEREFYDIDFIQAKVGVISAVPLLSRASRTDDRFSYRLEYASDCECYMWLFEKHHYFRMDVEYVK</sequence>